<gene>
    <name evidence="1" type="ORF">BEMITA_LOCUS1689</name>
</gene>
<evidence type="ECO:0000313" key="1">
    <source>
        <dbReference type="EMBL" id="CAH0382105.1"/>
    </source>
</evidence>
<evidence type="ECO:0000313" key="2">
    <source>
        <dbReference type="Proteomes" id="UP001152759"/>
    </source>
</evidence>
<name>A0A9P0A2V7_BEMTA</name>
<protein>
    <submittedName>
        <fullName evidence="1">Uncharacterized protein</fullName>
    </submittedName>
</protein>
<proteinExistence type="predicted"/>
<keyword evidence="2" id="KW-1185">Reference proteome</keyword>
<dbReference type="Proteomes" id="UP001152759">
    <property type="component" value="Chromosome 1"/>
</dbReference>
<dbReference type="AlphaFoldDB" id="A0A9P0A2V7"/>
<accession>A0A9P0A2V7</accession>
<organism evidence="1 2">
    <name type="scientific">Bemisia tabaci</name>
    <name type="common">Sweetpotato whitefly</name>
    <name type="synonym">Aleurodes tabaci</name>
    <dbReference type="NCBI Taxonomy" id="7038"/>
    <lineage>
        <taxon>Eukaryota</taxon>
        <taxon>Metazoa</taxon>
        <taxon>Ecdysozoa</taxon>
        <taxon>Arthropoda</taxon>
        <taxon>Hexapoda</taxon>
        <taxon>Insecta</taxon>
        <taxon>Pterygota</taxon>
        <taxon>Neoptera</taxon>
        <taxon>Paraneoptera</taxon>
        <taxon>Hemiptera</taxon>
        <taxon>Sternorrhyncha</taxon>
        <taxon>Aleyrodoidea</taxon>
        <taxon>Aleyrodidae</taxon>
        <taxon>Aleyrodinae</taxon>
        <taxon>Bemisia</taxon>
    </lineage>
</organism>
<reference evidence="1" key="1">
    <citation type="submission" date="2021-12" db="EMBL/GenBank/DDBJ databases">
        <authorList>
            <person name="King R."/>
        </authorList>
    </citation>
    <scope>NUCLEOTIDE SEQUENCE</scope>
</reference>
<sequence length="192" mass="22531">MRKLRRGYARFAELRDSHRLEPGSVLYSPSVGRILVLDNAEIAVMENNLCPFQPTFRLHIFSDSEPGSRYAQEEISPEVRLMRMALARRLSKEDLPYHMIFCNKSHWWAFILHGRRHESWWKTTCPLARSWVGVNRGSVESGAFAFQDRCGNEYHGFPSYDRELDDRTNFSWIPGRRLRNIPLPKCFMAPLE</sequence>
<dbReference type="EMBL" id="OU963862">
    <property type="protein sequence ID" value="CAH0382105.1"/>
    <property type="molecule type" value="Genomic_DNA"/>
</dbReference>